<evidence type="ECO:0000259" key="4">
    <source>
        <dbReference type="Pfam" id="PF12780"/>
    </source>
</evidence>
<dbReference type="Gene3D" id="2.60.120.10">
    <property type="entry name" value="Jelly Rolls"/>
    <property type="match status" value="1"/>
</dbReference>
<dbReference type="CDD" id="cd02230">
    <property type="entry name" value="cupin_HP0902-like"/>
    <property type="match status" value="1"/>
</dbReference>
<dbReference type="InterPro" id="IPR054354">
    <property type="entry name" value="DYNC2H1-like_lid"/>
</dbReference>
<dbReference type="Pfam" id="PF12777">
    <property type="entry name" value="MT"/>
    <property type="match status" value="2"/>
</dbReference>
<dbReference type="Pfam" id="PF22597">
    <property type="entry name" value="DYN_lid"/>
    <property type="match status" value="1"/>
</dbReference>
<evidence type="ECO:0000313" key="7">
    <source>
        <dbReference type="EMBL" id="KAJ4457360.1"/>
    </source>
</evidence>
<feature type="coiled-coil region" evidence="2">
    <location>
        <begin position="1087"/>
        <end position="1114"/>
    </location>
</feature>
<dbReference type="InterPro" id="IPR027417">
    <property type="entry name" value="P-loop_NTPase"/>
</dbReference>
<dbReference type="EMBL" id="JAPMOS010000048">
    <property type="protein sequence ID" value="KAJ4457360.1"/>
    <property type="molecule type" value="Genomic_DNA"/>
</dbReference>
<accession>A0ABQ8UDJ7</accession>
<organism evidence="7 8">
    <name type="scientific">Paratrimastix pyriformis</name>
    <dbReference type="NCBI Taxonomy" id="342808"/>
    <lineage>
        <taxon>Eukaryota</taxon>
        <taxon>Metamonada</taxon>
        <taxon>Preaxostyla</taxon>
        <taxon>Paratrimastigidae</taxon>
        <taxon>Paratrimastix</taxon>
    </lineage>
</organism>
<evidence type="ECO:0000259" key="6">
    <source>
        <dbReference type="Pfam" id="PF22597"/>
    </source>
</evidence>
<keyword evidence="8" id="KW-1185">Reference proteome</keyword>
<dbReference type="InterPro" id="IPR024317">
    <property type="entry name" value="Dynein_heavy_chain_D4_dom"/>
</dbReference>
<reference evidence="7" key="1">
    <citation type="journal article" date="2022" name="bioRxiv">
        <title>Genomics of Preaxostyla Flagellates Illuminates Evolutionary Transitions and the Path Towards Mitochondrial Loss.</title>
        <authorList>
            <person name="Novak L.V.F."/>
            <person name="Treitli S.C."/>
            <person name="Pyrih J."/>
            <person name="Halakuc P."/>
            <person name="Pipaliya S.V."/>
            <person name="Vacek V."/>
            <person name="Brzon O."/>
            <person name="Soukal P."/>
            <person name="Eme L."/>
            <person name="Dacks J.B."/>
            <person name="Karnkowska A."/>
            <person name="Elias M."/>
            <person name="Hampl V."/>
        </authorList>
    </citation>
    <scope>NUCLEOTIDE SEQUENCE</scope>
    <source>
        <strain evidence="7">RCP-MX</strain>
    </source>
</reference>
<feature type="domain" description="Cytoplasmic dynein 2 heavy chain 1 AAA+ ATPase" evidence="5">
    <location>
        <begin position="131"/>
        <end position="171"/>
    </location>
</feature>
<dbReference type="InterPro" id="IPR049400">
    <property type="entry name" value="DYNC2H1_AAA_dom"/>
</dbReference>
<dbReference type="SUPFAM" id="SSF51182">
    <property type="entry name" value="RmlC-like cupins"/>
    <property type="match status" value="1"/>
</dbReference>
<dbReference type="InterPro" id="IPR026983">
    <property type="entry name" value="DHC"/>
</dbReference>
<evidence type="ECO:0000259" key="5">
    <source>
        <dbReference type="Pfam" id="PF21264"/>
    </source>
</evidence>
<dbReference type="Pfam" id="PF12780">
    <property type="entry name" value="AAA_8"/>
    <property type="match status" value="2"/>
</dbReference>
<gene>
    <name evidence="7" type="ORF">PAPYR_7168</name>
</gene>
<feature type="domain" description="Dynein heavy chain AAA module D4" evidence="4">
    <location>
        <begin position="851"/>
        <end position="999"/>
    </location>
</feature>
<dbReference type="Pfam" id="PF21264">
    <property type="entry name" value="DYNC2H1_AAA_dom"/>
    <property type="match status" value="1"/>
</dbReference>
<dbReference type="Gene3D" id="1.20.920.20">
    <property type="match status" value="1"/>
</dbReference>
<feature type="domain" description="Dynein heavy chain coiled coil stalk" evidence="3">
    <location>
        <begin position="1282"/>
        <end position="1432"/>
    </location>
</feature>
<proteinExistence type="inferred from homology"/>
<dbReference type="InterPro" id="IPR014710">
    <property type="entry name" value="RmlC-like_jellyroll"/>
</dbReference>
<dbReference type="InterPro" id="IPR011051">
    <property type="entry name" value="RmlC_Cupin_sf"/>
</dbReference>
<dbReference type="Proteomes" id="UP001141327">
    <property type="component" value="Unassembled WGS sequence"/>
</dbReference>
<evidence type="ECO:0000256" key="1">
    <source>
        <dbReference type="ARBA" id="ARBA00008887"/>
    </source>
</evidence>
<keyword evidence="2" id="KW-0175">Coiled coil</keyword>
<comment type="caution">
    <text evidence="7">The sequence shown here is derived from an EMBL/GenBank/DDBJ whole genome shotgun (WGS) entry which is preliminary data.</text>
</comment>
<dbReference type="Pfam" id="PF12775">
    <property type="entry name" value="AAA_7"/>
    <property type="match status" value="1"/>
</dbReference>
<comment type="similarity">
    <text evidence="1">Belongs to the dynein heavy chain family.</text>
</comment>
<evidence type="ECO:0000256" key="2">
    <source>
        <dbReference type="SAM" id="Coils"/>
    </source>
</evidence>
<dbReference type="InterPro" id="IPR024743">
    <property type="entry name" value="Dynein_HC_stalk"/>
</dbReference>
<feature type="domain" description="Dynein 2 heavy chain 1 cytoplasmic ATPase lid" evidence="6">
    <location>
        <begin position="542"/>
        <end position="625"/>
    </location>
</feature>
<dbReference type="SUPFAM" id="SSF52540">
    <property type="entry name" value="P-loop containing nucleoside triphosphate hydrolases"/>
    <property type="match status" value="2"/>
</dbReference>
<dbReference type="PANTHER" id="PTHR45703">
    <property type="entry name" value="DYNEIN HEAVY CHAIN"/>
    <property type="match status" value="1"/>
</dbReference>
<name>A0ABQ8UDJ7_9EUKA</name>
<sequence length="1540" mass="167398">MNPAAVPAESFMNPQITHATPTNLADLAQYEPNTIKTFMIRNQNGGTMIVLAFDVNQTRAAHTVPFDANVQILEGDALITVGDKPIRVSAGQLIVLPAGVPHSLKSEFGRFKMLLTLIRMAVIFLSDEDLDVPKLVRSWIRAQPEDRQLALTEWMDEFLMRALNWLMEQTGMNEENGGGGGAAAEKSGGEKRAREGFVLQTTRTGTVRNALSHVAAAATREEFALSLCRGLVMTRQLLPGLRAVPDAGVSTFFHTAFLISSSALCPPPPTGANLPPSLQADLCRQVLGWAGLSIPDPQHPLACQLAPGARSLQAFEPNQRALALEEVLGAERGAAVVETVEVQSVRSLFRPWLQSGEHFLLVGPEGAGKNMLLQDALTSLPCAAIVATIHCTTQTTAAQVITQLRQHCNSTNTAQGRVLRPKSGDRLILHLADLHLPRADKYRTVEVVAFAQQLATYGGFYDSDLEWVRTENLQIIGTLVTNTGSSATGAAGARDAVLSPRFTASVHVAAVPYPSVASLQGIYRMMIQPICGKLADTNPQLPTRLSVAMLEVYRALVTQLTPDAHPHYVFTPRDLTRWVVGMARYDLVAAVAPPGQAGAPLGSGATPLMAWAHEGLRIMRDRLVLPAHMKLFDAALTSALQTQFRDEAAVQWYNGALLPQEDHKAQVRFCTWGLGPATGVAATERRLRLAPADDMSYGKAVSKSLQTYEREVKELNLMLFPEVFDHIARLDHTLSWPGASAMLVGRCGVGRRSLTLLVSHMHGMTVFSPSMGRGFDLKSARALMKEVLRHCTVKNEGAVFFLEDYHLMAGGPAGIFIKQRAKCISAPTFLRFLIAFRTYATGPASDDGVGTALLGLVNALLTAGEVPGLFTGDEMEELGQELHDAMEEEAHAAAKLSEAGNAQAPLTPIHQAFIRAHYSEQPTVEAFMRARIRRNLHIVLSCDPTNAEFEHRLVVHPALHTRCQVIWMGEWSINALKRVALLSLKPVLDLIERHPELQSGVAALVAAQTAAPGQAPKALPPGQAALNSVKKFIVLMAIKMHNMAVQLNEAAPRDFIRFLQAYCALFAEKLEQQKAQQAHLKAGLSKLAGAAEQVDSLKKQAAVQQQQLTEKQAEADQALTHITASMAKAGEQKKQAETLQVELAADQGALSQRKVSIEAELAECQPKIDAAKQAVGHISQAAMEELKGLPRPPEAIPPVLSGVFMLMETFDSNKNALNFVILPLASPDTRPPPPRVEYSNFIVLPPALNPVIISRYPPTTHHTAGVPELPWQKARSFLLEKGVRDQLLHFDAHAITPHIRQQLLRHISDNPNSFDQKVIGRVSQAAAPLALWVKANLDYSVVLEKIAPLEREFAGLSAKFEQSTARLNECRNQVTFLDNEVARLRDDFKLKTAAAEQLKVKVDEVATKLVAAQSLLQKLDGERSRWAQQIATMNGDLAKLPVQSVCCVMNGDLAKLPVQLPVPQMFPILAATSISRAPSAPSPHPPKSLLAAGFATYLCGAPEDTRAATLRKWLQLASSDHLSASLLLLPLGYQPPSIDI</sequence>
<dbReference type="Gene3D" id="1.20.920.30">
    <property type="match status" value="1"/>
</dbReference>
<dbReference type="PANTHER" id="PTHR45703:SF22">
    <property type="entry name" value="DYNEIN CYTOPLASMIC 2 HEAVY CHAIN 1"/>
    <property type="match status" value="1"/>
</dbReference>
<feature type="domain" description="Dynein heavy chain AAA module D4" evidence="4">
    <location>
        <begin position="715"/>
        <end position="808"/>
    </location>
</feature>
<protein>
    <submittedName>
        <fullName evidence="7">Cytoplasmic dynein 2 heavy chain 1</fullName>
    </submittedName>
</protein>
<evidence type="ECO:0000259" key="3">
    <source>
        <dbReference type="Pfam" id="PF12777"/>
    </source>
</evidence>
<evidence type="ECO:0000313" key="8">
    <source>
        <dbReference type="Proteomes" id="UP001141327"/>
    </source>
</evidence>
<feature type="domain" description="Dynein heavy chain coiled coil stalk" evidence="3">
    <location>
        <begin position="1080"/>
        <end position="1207"/>
    </location>
</feature>
<dbReference type="Gene3D" id="3.40.50.300">
    <property type="entry name" value="P-loop containing nucleotide triphosphate hydrolases"/>
    <property type="match status" value="2"/>
</dbReference>